<evidence type="ECO:0000259" key="1">
    <source>
        <dbReference type="PROSITE" id="PS51704"/>
    </source>
</evidence>
<dbReference type="PANTHER" id="PTHR46211">
    <property type="entry name" value="GLYCEROPHOSPHORYL DIESTER PHOSPHODIESTERASE"/>
    <property type="match status" value="1"/>
</dbReference>
<dbReference type="Proteomes" id="UP000575397">
    <property type="component" value="Unassembled WGS sequence"/>
</dbReference>
<feature type="domain" description="GP-PDE" evidence="1">
    <location>
        <begin position="38"/>
        <end position="280"/>
    </location>
</feature>
<dbReference type="PANTHER" id="PTHR46211:SF1">
    <property type="entry name" value="GLYCEROPHOSPHODIESTER PHOSPHODIESTERASE, CYTOPLASMIC"/>
    <property type="match status" value="1"/>
</dbReference>
<evidence type="ECO:0000313" key="5">
    <source>
        <dbReference type="Proteomes" id="UP001209486"/>
    </source>
</evidence>
<dbReference type="Pfam" id="PF03009">
    <property type="entry name" value="GDPD"/>
    <property type="match status" value="1"/>
</dbReference>
<dbReference type="EMBL" id="VSZY01000006">
    <property type="protein sequence ID" value="MCU9968849.1"/>
    <property type="molecule type" value="Genomic_DNA"/>
</dbReference>
<reference evidence="2 5" key="1">
    <citation type="submission" date="2019-08" db="EMBL/GenBank/DDBJ databases">
        <title>Comparison of rpoB and gyrB Sequences from Mobiluncus Species and Development of a Multiplex PCR Method for Clinical Detection of Mobiluncus curtisii and Mobiluncus mulieris.</title>
        <authorList>
            <person name="Yang L."/>
            <person name="Shen Y."/>
            <person name="Xu G."/>
            <person name="Shu L.-B."/>
            <person name="Hu J."/>
            <person name="Zhang R."/>
            <person name="Wang Y."/>
            <person name="Zhou H.-W."/>
            <person name="Zhang X."/>
        </authorList>
    </citation>
    <scope>NUCLEOTIDE SEQUENCE [LARGE SCALE GENOMIC DNA]</scope>
    <source>
        <strain evidence="2 5">M26</strain>
    </source>
</reference>
<reference evidence="3 4" key="2">
    <citation type="submission" date="2020-04" db="EMBL/GenBank/DDBJ databases">
        <title>Antimicrobial susceptibility and clonality of vaginal-derived multi-drug resistant Mobiluncus isolates in China.</title>
        <authorList>
            <person name="Zhang X."/>
        </authorList>
    </citation>
    <scope>NUCLEOTIDE SEQUENCE [LARGE SCALE GENOMIC DNA]</scope>
    <source>
        <strain evidence="3 4">12</strain>
    </source>
</reference>
<dbReference type="InterPro" id="IPR017946">
    <property type="entry name" value="PLC-like_Pdiesterase_TIM-brl"/>
</dbReference>
<protein>
    <submittedName>
        <fullName evidence="3">Glycerophosphoryl diester phosphodiesterase</fullName>
    </submittedName>
</protein>
<evidence type="ECO:0000313" key="3">
    <source>
        <dbReference type="EMBL" id="NMX04237.1"/>
    </source>
</evidence>
<dbReference type="SUPFAM" id="SSF51695">
    <property type="entry name" value="PLC-like phosphodiesterases"/>
    <property type="match status" value="1"/>
</dbReference>
<proteinExistence type="predicted"/>
<dbReference type="Proteomes" id="UP001209486">
    <property type="component" value="Unassembled WGS sequence"/>
</dbReference>
<dbReference type="PROSITE" id="PS51704">
    <property type="entry name" value="GP_PDE"/>
    <property type="match status" value="1"/>
</dbReference>
<evidence type="ECO:0000313" key="2">
    <source>
        <dbReference type="EMBL" id="MCU9968849.1"/>
    </source>
</evidence>
<name>A0A7Y0Y5S9_9ACTO</name>
<dbReference type="RefSeq" id="WP_169757293.1">
    <property type="nucleotide sequence ID" value="NZ_JABCUO010000015.1"/>
</dbReference>
<sequence>MHRHRIDANCFDNWAAQSLPTDIAFINKKRGQDMSDTEMIFAHRGLNQEAPENTMAAFRLAHQRGATWMETDVDVLGDGTVIICHDTTLDRTTDRAGSYYGLSAADLDHIDAGSWFAPDFRGERIPRLSELIQFMNETGMNCNIEVKSNEAGKEMTLMLINNLLAELEKLDTNKCQVIISCFNHVLLSKLKEKAPKLPIGCLYETCALYDDWKSLLELVGADYIHPEDTGLTREKVQAFRQAGFGVNVWTVNDIARANQLFNWGATGVFTDIADRFVAARHAK</sequence>
<gene>
    <name evidence="2" type="ORF">FYZ43_05415</name>
    <name evidence="3" type="ORF">HHJ77_10020</name>
</gene>
<organism evidence="3 4">
    <name type="scientific">Mobiluncus mulieris</name>
    <dbReference type="NCBI Taxonomy" id="2052"/>
    <lineage>
        <taxon>Bacteria</taxon>
        <taxon>Bacillati</taxon>
        <taxon>Actinomycetota</taxon>
        <taxon>Actinomycetes</taxon>
        <taxon>Actinomycetales</taxon>
        <taxon>Actinomycetaceae</taxon>
        <taxon>Mobiluncus</taxon>
    </lineage>
</organism>
<evidence type="ECO:0000313" key="4">
    <source>
        <dbReference type="Proteomes" id="UP000575397"/>
    </source>
</evidence>
<dbReference type="GO" id="GO:0008081">
    <property type="term" value="F:phosphoric diester hydrolase activity"/>
    <property type="evidence" value="ECO:0007669"/>
    <property type="project" value="InterPro"/>
</dbReference>
<dbReference type="InterPro" id="IPR030395">
    <property type="entry name" value="GP_PDE_dom"/>
</dbReference>
<dbReference type="GO" id="GO:0006629">
    <property type="term" value="P:lipid metabolic process"/>
    <property type="evidence" value="ECO:0007669"/>
    <property type="project" value="InterPro"/>
</dbReference>
<accession>A0A7Y0Y5S9</accession>
<dbReference type="AlphaFoldDB" id="A0A7Y0Y5S9"/>
<dbReference type="EMBL" id="JABCUS010000027">
    <property type="protein sequence ID" value="NMX04237.1"/>
    <property type="molecule type" value="Genomic_DNA"/>
</dbReference>
<comment type="caution">
    <text evidence="3">The sequence shown here is derived from an EMBL/GenBank/DDBJ whole genome shotgun (WGS) entry which is preliminary data.</text>
</comment>
<dbReference type="Gene3D" id="3.20.20.190">
    <property type="entry name" value="Phosphatidylinositol (PI) phosphodiesterase"/>
    <property type="match status" value="1"/>
</dbReference>